<dbReference type="OrthoDB" id="3368289at2"/>
<name>A0A495JI68_9ACTN</name>
<reference evidence="1 2" key="1">
    <citation type="submission" date="2018-10" db="EMBL/GenBank/DDBJ databases">
        <title>Sequencing the genomes of 1000 actinobacteria strains.</title>
        <authorList>
            <person name="Klenk H.-P."/>
        </authorList>
    </citation>
    <scope>NUCLEOTIDE SEQUENCE [LARGE SCALE GENOMIC DNA]</scope>
    <source>
        <strain evidence="1 2">DSM 45175</strain>
    </source>
</reference>
<keyword evidence="2" id="KW-1185">Reference proteome</keyword>
<accession>A0A495JI68</accession>
<dbReference type="EMBL" id="RBKT01000001">
    <property type="protein sequence ID" value="RKR88706.1"/>
    <property type="molecule type" value="Genomic_DNA"/>
</dbReference>
<organism evidence="1 2">
    <name type="scientific">Micromonospora pisi</name>
    <dbReference type="NCBI Taxonomy" id="589240"/>
    <lineage>
        <taxon>Bacteria</taxon>
        <taxon>Bacillati</taxon>
        <taxon>Actinomycetota</taxon>
        <taxon>Actinomycetes</taxon>
        <taxon>Micromonosporales</taxon>
        <taxon>Micromonosporaceae</taxon>
        <taxon>Micromonospora</taxon>
    </lineage>
</organism>
<dbReference type="RefSeq" id="WP_121157293.1">
    <property type="nucleotide sequence ID" value="NZ_RBKT01000001.1"/>
</dbReference>
<gene>
    <name evidence="1" type="ORF">BDK92_3036</name>
</gene>
<proteinExistence type="predicted"/>
<comment type="caution">
    <text evidence="1">The sequence shown here is derived from an EMBL/GenBank/DDBJ whole genome shotgun (WGS) entry which is preliminary data.</text>
</comment>
<dbReference type="AlphaFoldDB" id="A0A495JI68"/>
<protein>
    <submittedName>
        <fullName evidence="1">Uncharacterized protein</fullName>
    </submittedName>
</protein>
<sequence length="186" mass="19435">MSHYASGESPYSGRPAGRAPTVAYSTDEWKLLIRLPGRVLVAATSPEPASPRHAVLEGLAGLEGIAAGRAFDSDLVRAVVVAIYAEPDNTPLDVQPDNGPFDGGPHAGRRDRLAGLLLSCQAAVEVLADRADPADSAAYRQWVQSVAARVRRAAHPVDAHLGTSGEWVPGIDGGFLGRLGTALGLR</sequence>
<evidence type="ECO:0000313" key="2">
    <source>
        <dbReference type="Proteomes" id="UP000277671"/>
    </source>
</evidence>
<evidence type="ECO:0000313" key="1">
    <source>
        <dbReference type="EMBL" id="RKR88706.1"/>
    </source>
</evidence>
<dbReference type="Proteomes" id="UP000277671">
    <property type="component" value="Unassembled WGS sequence"/>
</dbReference>